<dbReference type="PANTHER" id="PTHR21136:SF169">
    <property type="entry name" value="VESICLE-ASSOCIATED MEMBRANE PROTEIN 727"/>
    <property type="match status" value="1"/>
</dbReference>
<keyword evidence="3" id="KW-1133">Transmembrane helix</keyword>
<dbReference type="AlphaFoldDB" id="A0A8J5KD95"/>
<gene>
    <name evidence="5" type="ORF">ZIOFF_065583</name>
</gene>
<name>A0A8J5KD95_ZINOF</name>
<comment type="subcellular location">
    <subcellularLocation>
        <location evidence="1">Membrane</location>
    </subcellularLocation>
</comment>
<evidence type="ECO:0000256" key="1">
    <source>
        <dbReference type="ARBA" id="ARBA00004370"/>
    </source>
</evidence>
<dbReference type="EMBL" id="JACMSC010000018">
    <property type="protein sequence ID" value="KAG6476343.1"/>
    <property type="molecule type" value="Genomic_DNA"/>
</dbReference>
<dbReference type="Gene3D" id="3.30.450.50">
    <property type="entry name" value="Longin domain"/>
    <property type="match status" value="1"/>
</dbReference>
<evidence type="ECO:0000256" key="2">
    <source>
        <dbReference type="ARBA" id="ARBA00022692"/>
    </source>
</evidence>
<dbReference type="InterPro" id="IPR005828">
    <property type="entry name" value="MFS_sugar_transport-like"/>
</dbReference>
<evidence type="ECO:0000256" key="3">
    <source>
        <dbReference type="ARBA" id="ARBA00022989"/>
    </source>
</evidence>
<proteinExistence type="predicted"/>
<dbReference type="Gene3D" id="3.10.580.10">
    <property type="entry name" value="CBS-domain"/>
    <property type="match status" value="1"/>
</dbReference>
<evidence type="ECO:0000313" key="6">
    <source>
        <dbReference type="Proteomes" id="UP000734854"/>
    </source>
</evidence>
<evidence type="ECO:0000313" key="5">
    <source>
        <dbReference type="EMBL" id="KAG6476343.1"/>
    </source>
</evidence>
<reference evidence="5 6" key="1">
    <citation type="submission" date="2020-08" db="EMBL/GenBank/DDBJ databases">
        <title>Plant Genome Project.</title>
        <authorList>
            <person name="Zhang R.-G."/>
        </authorList>
    </citation>
    <scope>NUCLEOTIDE SEQUENCE [LARGE SCALE GENOMIC DNA]</scope>
    <source>
        <tissue evidence="5">Rhizome</tissue>
    </source>
</reference>
<keyword evidence="6" id="KW-1185">Reference proteome</keyword>
<keyword evidence="4" id="KW-0472">Membrane</keyword>
<protein>
    <submittedName>
        <fullName evidence="5">Uncharacterized protein</fullName>
    </submittedName>
</protein>
<sequence length="273" mass="31332">MARKQEKNYSERVMLIYDGLHYDALVVFSWEQLSWSKAFVKKWFNIKSKGQDNHVDEIASTVRRSVCREIINQTESWITILRQTFNEIQKLLNKTNGRIIGDVMTPAPLVVQETTNLEDAARIHNCYSHPLIDEEDVDMFGDRFSTAYGLDREFGYVHIVALKLPVYQFLCPCPRLQEHMEYCINHPEEMSKLSKLKAHITEVKGIMMGNIEKVVNFFVGLFFLRLLEQLGAKMLYSIFASFCLMAALSAAKNVAEPKGKSLQDIDISLLSPA</sequence>
<dbReference type="GO" id="GO:0022857">
    <property type="term" value="F:transmembrane transporter activity"/>
    <property type="evidence" value="ECO:0007669"/>
    <property type="project" value="InterPro"/>
</dbReference>
<accession>A0A8J5KD95</accession>
<evidence type="ECO:0000256" key="4">
    <source>
        <dbReference type="ARBA" id="ARBA00023136"/>
    </source>
</evidence>
<dbReference type="InterPro" id="IPR051097">
    <property type="entry name" value="Synaptobrevin-like_transport"/>
</dbReference>
<dbReference type="PANTHER" id="PTHR21136">
    <property type="entry name" value="SNARE PROTEINS"/>
    <property type="match status" value="1"/>
</dbReference>
<comment type="caution">
    <text evidence="5">The sequence shown here is derived from an EMBL/GenBank/DDBJ whole genome shotgun (WGS) entry which is preliminary data.</text>
</comment>
<dbReference type="Pfam" id="PF00083">
    <property type="entry name" value="Sugar_tr"/>
    <property type="match status" value="1"/>
</dbReference>
<organism evidence="5 6">
    <name type="scientific">Zingiber officinale</name>
    <name type="common">Ginger</name>
    <name type="synonym">Amomum zingiber</name>
    <dbReference type="NCBI Taxonomy" id="94328"/>
    <lineage>
        <taxon>Eukaryota</taxon>
        <taxon>Viridiplantae</taxon>
        <taxon>Streptophyta</taxon>
        <taxon>Embryophyta</taxon>
        <taxon>Tracheophyta</taxon>
        <taxon>Spermatophyta</taxon>
        <taxon>Magnoliopsida</taxon>
        <taxon>Liliopsida</taxon>
        <taxon>Zingiberales</taxon>
        <taxon>Zingiberaceae</taxon>
        <taxon>Zingiber</taxon>
    </lineage>
</organism>
<dbReference type="GO" id="GO:0016020">
    <property type="term" value="C:membrane"/>
    <property type="evidence" value="ECO:0007669"/>
    <property type="project" value="UniProtKB-SubCell"/>
</dbReference>
<keyword evidence="2" id="KW-0812">Transmembrane</keyword>
<dbReference type="Proteomes" id="UP000734854">
    <property type="component" value="Unassembled WGS sequence"/>
</dbReference>
<dbReference type="InterPro" id="IPR046342">
    <property type="entry name" value="CBS_dom_sf"/>
</dbReference>